<evidence type="ECO:0000256" key="10">
    <source>
        <dbReference type="SAM" id="Phobius"/>
    </source>
</evidence>
<dbReference type="SMART" id="SM00388">
    <property type="entry name" value="HisKA"/>
    <property type="match status" value="1"/>
</dbReference>
<dbReference type="CDD" id="cd00082">
    <property type="entry name" value="HisKA"/>
    <property type="match status" value="1"/>
</dbReference>
<keyword evidence="9" id="KW-0843">Virulence</keyword>
<evidence type="ECO:0000256" key="8">
    <source>
        <dbReference type="ARBA" id="ARBA00023012"/>
    </source>
</evidence>
<dbReference type="InterPro" id="IPR003594">
    <property type="entry name" value="HATPase_dom"/>
</dbReference>
<evidence type="ECO:0000256" key="1">
    <source>
        <dbReference type="ARBA" id="ARBA00000085"/>
    </source>
</evidence>
<evidence type="ECO:0000256" key="5">
    <source>
        <dbReference type="ARBA" id="ARBA00022553"/>
    </source>
</evidence>
<keyword evidence="4" id="KW-1003">Cell membrane</keyword>
<keyword evidence="7" id="KW-0418">Kinase</keyword>
<dbReference type="InterPro" id="IPR004358">
    <property type="entry name" value="Sig_transdc_His_kin-like_C"/>
</dbReference>
<comment type="caution">
    <text evidence="12">The sequence shown here is derived from an EMBL/GenBank/DDBJ whole genome shotgun (WGS) entry which is preliminary data.</text>
</comment>
<evidence type="ECO:0000256" key="4">
    <source>
        <dbReference type="ARBA" id="ARBA00022475"/>
    </source>
</evidence>
<keyword evidence="6" id="KW-0808">Transferase</keyword>
<dbReference type="SUPFAM" id="SSF47384">
    <property type="entry name" value="Homodimeric domain of signal transducing histidine kinase"/>
    <property type="match status" value="1"/>
</dbReference>
<proteinExistence type="predicted"/>
<evidence type="ECO:0000259" key="11">
    <source>
        <dbReference type="PROSITE" id="PS50109"/>
    </source>
</evidence>
<dbReference type="InterPro" id="IPR003661">
    <property type="entry name" value="HisK_dim/P_dom"/>
</dbReference>
<keyword evidence="10" id="KW-1133">Transmembrane helix</keyword>
<dbReference type="Proteomes" id="UP001500427">
    <property type="component" value="Unassembled WGS sequence"/>
</dbReference>
<dbReference type="Pfam" id="PF00512">
    <property type="entry name" value="HisKA"/>
    <property type="match status" value="1"/>
</dbReference>
<dbReference type="Gene3D" id="1.10.287.130">
    <property type="match status" value="1"/>
</dbReference>
<keyword evidence="10" id="KW-0812">Transmembrane</keyword>
<dbReference type="PANTHER" id="PTHR44936">
    <property type="entry name" value="SENSOR PROTEIN CREC"/>
    <property type="match status" value="1"/>
</dbReference>
<evidence type="ECO:0000256" key="9">
    <source>
        <dbReference type="ARBA" id="ARBA00023026"/>
    </source>
</evidence>
<evidence type="ECO:0000313" key="12">
    <source>
        <dbReference type="EMBL" id="GAA5035443.1"/>
    </source>
</evidence>
<name>A0ABP9JN98_9MICO</name>
<dbReference type="Gene3D" id="3.30.565.10">
    <property type="entry name" value="Histidine kinase-like ATPase, C-terminal domain"/>
    <property type="match status" value="1"/>
</dbReference>
<keyword evidence="5" id="KW-0597">Phosphoprotein</keyword>
<evidence type="ECO:0000256" key="3">
    <source>
        <dbReference type="ARBA" id="ARBA00012438"/>
    </source>
</evidence>
<organism evidence="12 13">
    <name type="scientific">Terrabacter aeriphilus</name>
    <dbReference type="NCBI Taxonomy" id="515662"/>
    <lineage>
        <taxon>Bacteria</taxon>
        <taxon>Bacillati</taxon>
        <taxon>Actinomycetota</taxon>
        <taxon>Actinomycetes</taxon>
        <taxon>Micrococcales</taxon>
        <taxon>Intrasporangiaceae</taxon>
        <taxon>Terrabacter</taxon>
    </lineage>
</organism>
<keyword evidence="8" id="KW-0902">Two-component regulatory system</keyword>
<keyword evidence="10" id="KW-0472">Membrane</keyword>
<keyword evidence="13" id="KW-1185">Reference proteome</keyword>
<evidence type="ECO:0000256" key="2">
    <source>
        <dbReference type="ARBA" id="ARBA00004651"/>
    </source>
</evidence>
<dbReference type="InterPro" id="IPR036097">
    <property type="entry name" value="HisK_dim/P_sf"/>
</dbReference>
<dbReference type="RefSeq" id="WP_345509030.1">
    <property type="nucleotide sequence ID" value="NZ_BAABIW010000028.1"/>
</dbReference>
<dbReference type="InterPro" id="IPR050980">
    <property type="entry name" value="2C_sensor_his_kinase"/>
</dbReference>
<dbReference type="PANTHER" id="PTHR44936:SF9">
    <property type="entry name" value="SENSOR PROTEIN CREC"/>
    <property type="match status" value="1"/>
</dbReference>
<dbReference type="InterPro" id="IPR036890">
    <property type="entry name" value="HATPase_C_sf"/>
</dbReference>
<evidence type="ECO:0000256" key="6">
    <source>
        <dbReference type="ARBA" id="ARBA00022679"/>
    </source>
</evidence>
<feature type="domain" description="Histidine kinase" evidence="11">
    <location>
        <begin position="128"/>
        <end position="345"/>
    </location>
</feature>
<dbReference type="EC" id="2.7.13.3" evidence="3"/>
<dbReference type="SUPFAM" id="SSF55874">
    <property type="entry name" value="ATPase domain of HSP90 chaperone/DNA topoisomerase II/histidine kinase"/>
    <property type="match status" value="1"/>
</dbReference>
<comment type="catalytic activity">
    <reaction evidence="1">
        <text>ATP + protein L-histidine = ADP + protein N-phospho-L-histidine.</text>
        <dbReference type="EC" id="2.7.13.3"/>
    </reaction>
</comment>
<dbReference type="PROSITE" id="PS50109">
    <property type="entry name" value="HIS_KIN"/>
    <property type="match status" value="1"/>
</dbReference>
<accession>A0ABP9JN98</accession>
<evidence type="ECO:0000313" key="13">
    <source>
        <dbReference type="Proteomes" id="UP001500427"/>
    </source>
</evidence>
<dbReference type="InterPro" id="IPR005467">
    <property type="entry name" value="His_kinase_dom"/>
</dbReference>
<dbReference type="PRINTS" id="PR00344">
    <property type="entry name" value="BCTRLSENSOR"/>
</dbReference>
<dbReference type="Pfam" id="PF02518">
    <property type="entry name" value="HATPase_c"/>
    <property type="match status" value="1"/>
</dbReference>
<comment type="subcellular location">
    <subcellularLocation>
        <location evidence="2">Cell membrane</location>
        <topology evidence="2">Multi-pass membrane protein</topology>
    </subcellularLocation>
</comment>
<dbReference type="EMBL" id="BAABIW010000028">
    <property type="protein sequence ID" value="GAA5035443.1"/>
    <property type="molecule type" value="Genomic_DNA"/>
</dbReference>
<sequence length="375" mass="40608">MRNRMLWVSVGVATVCSAAMIALPGSETVPYHVAWATFALCFGLAPWSPVATWWTLGGFTVATGSILVHRVLDGVLEWQETTEVPLMLTLMLLMVWHVRRRQSALAAFTALADREREAARTREVLTQRTSHEMRSPLTIARGYLEAIAAKPLDAEVAADVRVVEEELARLTRVCERLVRSMRVTADLDMSRVDVDALVRSTAERWSTVVDRDWRVDAWGGSLWGSPERLRACLDTLVENAVRYTREGDTVELFVRLTGDETIAIGVADSGPGFAPEVLAAGAPGGAGTQTGSDGLGAGLVRDELSQTGLGISLVRDAAGRRGGRVQLGTSRWGGAEVAMVVPRRPSVHEQLGSAAVAAFPPHPRDEVGEVRITTH</sequence>
<feature type="transmembrane region" description="Helical" evidence="10">
    <location>
        <begin position="28"/>
        <end position="45"/>
    </location>
</feature>
<reference evidence="13" key="1">
    <citation type="journal article" date="2019" name="Int. J. Syst. Evol. Microbiol.">
        <title>The Global Catalogue of Microorganisms (GCM) 10K type strain sequencing project: providing services to taxonomists for standard genome sequencing and annotation.</title>
        <authorList>
            <consortium name="The Broad Institute Genomics Platform"/>
            <consortium name="The Broad Institute Genome Sequencing Center for Infectious Disease"/>
            <person name="Wu L."/>
            <person name="Ma J."/>
        </authorList>
    </citation>
    <scope>NUCLEOTIDE SEQUENCE [LARGE SCALE GENOMIC DNA]</scope>
    <source>
        <strain evidence="13">JCM 17687</strain>
    </source>
</reference>
<protein>
    <recommendedName>
        <fullName evidence="3">histidine kinase</fullName>
        <ecNumber evidence="3">2.7.13.3</ecNumber>
    </recommendedName>
</protein>
<dbReference type="SMART" id="SM00387">
    <property type="entry name" value="HATPase_c"/>
    <property type="match status" value="1"/>
</dbReference>
<evidence type="ECO:0000256" key="7">
    <source>
        <dbReference type="ARBA" id="ARBA00022777"/>
    </source>
</evidence>
<gene>
    <name evidence="12" type="ORF">GCM10023258_37290</name>
</gene>